<feature type="non-terminal residue" evidence="1">
    <location>
        <position position="1"/>
    </location>
</feature>
<dbReference type="Proteomes" id="UP000237105">
    <property type="component" value="Unassembled WGS sequence"/>
</dbReference>
<dbReference type="AlphaFoldDB" id="A0A2P5E0P8"/>
<reference evidence="2" key="1">
    <citation type="submission" date="2016-06" db="EMBL/GenBank/DDBJ databases">
        <title>Parallel loss of symbiosis genes in relatives of nitrogen-fixing non-legume Parasponia.</title>
        <authorList>
            <person name="Van Velzen R."/>
            <person name="Holmer R."/>
            <person name="Bu F."/>
            <person name="Rutten L."/>
            <person name="Van Zeijl A."/>
            <person name="Liu W."/>
            <person name="Santuari L."/>
            <person name="Cao Q."/>
            <person name="Sharma T."/>
            <person name="Shen D."/>
            <person name="Roswanjaya Y."/>
            <person name="Wardhani T."/>
            <person name="Kalhor M.S."/>
            <person name="Jansen J."/>
            <person name="Van den Hoogen J."/>
            <person name="Gungor B."/>
            <person name="Hartog M."/>
            <person name="Hontelez J."/>
            <person name="Verver J."/>
            <person name="Yang W.-C."/>
            <person name="Schijlen E."/>
            <person name="Repin R."/>
            <person name="Schilthuizen M."/>
            <person name="Schranz E."/>
            <person name="Heidstra R."/>
            <person name="Miyata K."/>
            <person name="Fedorova E."/>
            <person name="Kohlen W."/>
            <person name="Bisseling T."/>
            <person name="Smit S."/>
            <person name="Geurts R."/>
        </authorList>
    </citation>
    <scope>NUCLEOTIDE SEQUENCE [LARGE SCALE GENOMIC DNA]</scope>
    <source>
        <strain evidence="2">cv. WU1-14</strain>
    </source>
</reference>
<sequence>PVGCECQPPETEISPIIQEVEPTPWSYSDGSTMRSSISIDPSHVPISGLSIEGLMVKLLYKSAEPEFG</sequence>
<dbReference type="EMBL" id="JXTB01000006">
    <property type="protein sequence ID" value="PON79113.1"/>
    <property type="molecule type" value="Genomic_DNA"/>
</dbReference>
<evidence type="ECO:0000313" key="1">
    <source>
        <dbReference type="EMBL" id="PON79113.1"/>
    </source>
</evidence>
<keyword evidence="2" id="KW-1185">Reference proteome</keyword>
<protein>
    <submittedName>
        <fullName evidence="1">Uncharacterized protein</fullName>
    </submittedName>
</protein>
<gene>
    <name evidence="1" type="ORF">PanWU01x14_016140</name>
</gene>
<accession>A0A2P5E0P8</accession>
<proteinExistence type="predicted"/>
<comment type="caution">
    <text evidence="1">The sequence shown here is derived from an EMBL/GenBank/DDBJ whole genome shotgun (WGS) entry which is preliminary data.</text>
</comment>
<name>A0A2P5E0P8_PARAD</name>
<evidence type="ECO:0000313" key="2">
    <source>
        <dbReference type="Proteomes" id="UP000237105"/>
    </source>
</evidence>
<organism evidence="1 2">
    <name type="scientific">Parasponia andersonii</name>
    <name type="common">Sponia andersonii</name>
    <dbReference type="NCBI Taxonomy" id="3476"/>
    <lineage>
        <taxon>Eukaryota</taxon>
        <taxon>Viridiplantae</taxon>
        <taxon>Streptophyta</taxon>
        <taxon>Embryophyta</taxon>
        <taxon>Tracheophyta</taxon>
        <taxon>Spermatophyta</taxon>
        <taxon>Magnoliopsida</taxon>
        <taxon>eudicotyledons</taxon>
        <taxon>Gunneridae</taxon>
        <taxon>Pentapetalae</taxon>
        <taxon>rosids</taxon>
        <taxon>fabids</taxon>
        <taxon>Rosales</taxon>
        <taxon>Cannabaceae</taxon>
        <taxon>Parasponia</taxon>
    </lineage>
</organism>